<dbReference type="EnsemblMetazoa" id="PPA14490.1">
    <property type="protein sequence ID" value="PPA14490.1"/>
    <property type="gene ID" value="WBGene00104044"/>
</dbReference>
<evidence type="ECO:0000313" key="1">
    <source>
        <dbReference type="EnsemblMetazoa" id="PPA14490.1"/>
    </source>
</evidence>
<keyword evidence="2" id="KW-1185">Reference proteome</keyword>
<name>A0A2A6CH94_PRIPA</name>
<gene>
    <name evidence="1" type="primary">WBGene00104044</name>
</gene>
<dbReference type="AlphaFoldDB" id="A0A2A6CH94"/>
<accession>A0A2A6CH94</accession>
<protein>
    <submittedName>
        <fullName evidence="1">Uncharacterized protein</fullName>
    </submittedName>
</protein>
<evidence type="ECO:0000313" key="2">
    <source>
        <dbReference type="Proteomes" id="UP000005239"/>
    </source>
</evidence>
<dbReference type="Proteomes" id="UP000005239">
    <property type="component" value="Unassembled WGS sequence"/>
</dbReference>
<reference evidence="1" key="2">
    <citation type="submission" date="2022-06" db="UniProtKB">
        <authorList>
            <consortium name="EnsemblMetazoa"/>
        </authorList>
    </citation>
    <scope>IDENTIFICATION</scope>
    <source>
        <strain evidence="1">PS312</strain>
    </source>
</reference>
<organism evidence="1 2">
    <name type="scientific">Pristionchus pacificus</name>
    <name type="common">Parasitic nematode worm</name>
    <dbReference type="NCBI Taxonomy" id="54126"/>
    <lineage>
        <taxon>Eukaryota</taxon>
        <taxon>Metazoa</taxon>
        <taxon>Ecdysozoa</taxon>
        <taxon>Nematoda</taxon>
        <taxon>Chromadorea</taxon>
        <taxon>Rhabditida</taxon>
        <taxon>Rhabditina</taxon>
        <taxon>Diplogasteromorpha</taxon>
        <taxon>Diplogasteroidea</taxon>
        <taxon>Neodiplogasteridae</taxon>
        <taxon>Pristionchus</taxon>
    </lineage>
</organism>
<reference evidence="2" key="1">
    <citation type="journal article" date="2008" name="Nat. Genet.">
        <title>The Pristionchus pacificus genome provides a unique perspective on nematode lifestyle and parasitism.</title>
        <authorList>
            <person name="Dieterich C."/>
            <person name="Clifton S.W."/>
            <person name="Schuster L.N."/>
            <person name="Chinwalla A."/>
            <person name="Delehaunty K."/>
            <person name="Dinkelacker I."/>
            <person name="Fulton L."/>
            <person name="Fulton R."/>
            <person name="Godfrey J."/>
            <person name="Minx P."/>
            <person name="Mitreva M."/>
            <person name="Roeseler W."/>
            <person name="Tian H."/>
            <person name="Witte H."/>
            <person name="Yang S.P."/>
            <person name="Wilson R.K."/>
            <person name="Sommer R.J."/>
        </authorList>
    </citation>
    <scope>NUCLEOTIDE SEQUENCE [LARGE SCALE GENOMIC DNA]</scope>
    <source>
        <strain evidence="2">PS312</strain>
    </source>
</reference>
<proteinExistence type="predicted"/>
<accession>A0A8R1YAA7</accession>
<sequence>MLLAALLATLLAHHNAEMNMEANVHALLSKYYQLSEENNNELKALDRLGEDSRELVRLGKPLEELVRPLDEPTEPNNNEAQALAELHEFFGDIPYTHIREPDSIGGIKRNMNHIYRYMQSLTAANRNGSDAARTFSSLKQSVDAIFINPSLIWDRGFALTTYTIHEYESILDTMNFQTLIDCRMLTSEEHVKSDRVKQAIQRLKSRVNVDLHNVINSRELQSSRRRCGLDCSQNRSRIFYKCGTTKTIKFNEDFLLAELGKIRLDLLRLVLIKSLVGPTDYMGMWGPPVAIPTEETEFDSVVTVSPAELETTTPRDDTESELKALEKTAKNIANWARKQLAY</sequence>